<accession>A0AAC9J0K0</accession>
<evidence type="ECO:0000313" key="2">
    <source>
        <dbReference type="Proteomes" id="UP000182945"/>
    </source>
</evidence>
<sequence length="176" mass="20600">MLKSEIRKEREARILSRLNKLGVASAWELMRLNAGGLGEGGRRNALRILNEMTEKGLLECSRKEIKIFCVAGRGFGHWEHRMMMNKFLIIRGLFDKAKIEPTVTINGKEFRPDFMVPRVSDPKTANDYVYYEVDRKQKKKANLEKIQRYKELGLRFEIICSPERVRMWKGCVVHEI</sequence>
<dbReference type="GeneID" id="71515203"/>
<organism evidence="1 2">
    <name type="scientific">Virgibacillus halodenitrificans</name>
    <name type="common">Bacillus halodenitrificans</name>
    <dbReference type="NCBI Taxonomy" id="1482"/>
    <lineage>
        <taxon>Bacteria</taxon>
        <taxon>Bacillati</taxon>
        <taxon>Bacillota</taxon>
        <taxon>Bacilli</taxon>
        <taxon>Bacillales</taxon>
        <taxon>Bacillaceae</taxon>
        <taxon>Virgibacillus</taxon>
    </lineage>
</organism>
<reference evidence="1 2" key="1">
    <citation type="submission" date="2016-11" db="EMBL/GenBank/DDBJ databases">
        <title>Complete genome sequencing of Virgibacillus halodenitrificans PDB-F2.</title>
        <authorList>
            <person name="Sun Z."/>
            <person name="Zhou Y."/>
            <person name="Li H."/>
        </authorList>
    </citation>
    <scope>NUCLEOTIDE SEQUENCE [LARGE SCALE GENOMIC DNA]</scope>
    <source>
        <strain evidence="1 2">PDB-F2</strain>
    </source>
</reference>
<name>A0AAC9J0K0_VIRHA</name>
<dbReference type="AlphaFoldDB" id="A0AAC9J0K0"/>
<dbReference type="Proteomes" id="UP000182945">
    <property type="component" value="Chromosome"/>
</dbReference>
<dbReference type="EMBL" id="CP017962">
    <property type="protein sequence ID" value="APC48943.1"/>
    <property type="molecule type" value="Genomic_DNA"/>
</dbReference>
<gene>
    <name evidence="1" type="ORF">BME96_12395</name>
</gene>
<evidence type="ECO:0000313" key="1">
    <source>
        <dbReference type="EMBL" id="APC48943.1"/>
    </source>
</evidence>
<dbReference type="RefSeq" id="WP_071649202.1">
    <property type="nucleotide sequence ID" value="NZ_CP017962.1"/>
</dbReference>
<proteinExistence type="predicted"/>
<dbReference type="KEGG" id="vhl:BME96_12395"/>
<protein>
    <submittedName>
        <fullName evidence="1">Uncharacterized protein</fullName>
    </submittedName>
</protein>